<evidence type="ECO:0000259" key="5">
    <source>
        <dbReference type="PROSITE" id="PS50937"/>
    </source>
</evidence>
<comment type="caution">
    <text evidence="6">The sequence shown here is derived from an EMBL/GenBank/DDBJ whole genome shotgun (WGS) entry which is preliminary data.</text>
</comment>
<dbReference type="CDD" id="cd01106">
    <property type="entry name" value="HTH_TipAL-Mta"/>
    <property type="match status" value="1"/>
</dbReference>
<dbReference type="RefSeq" id="WP_258218405.1">
    <property type="nucleotide sequence ID" value="NZ_JANQBD010000062.1"/>
</dbReference>
<reference evidence="6 7" key="1">
    <citation type="submission" date="2022-08" db="EMBL/GenBank/DDBJ databases">
        <title>Paenibacillus endoradicis sp. nov., Paenibacillus radicibacter sp. nov and Paenibacillus pararadicis sp. nov., three cold-adapted plant growth-promoting bacteria isolated from root of Larix gmelinii in Great Khingan.</title>
        <authorList>
            <person name="Xue H."/>
        </authorList>
    </citation>
    <scope>NUCLEOTIDE SEQUENCE [LARGE SCALE GENOMIC DNA]</scope>
    <source>
        <strain evidence="6 7">N5-1-1-5</strain>
    </source>
</reference>
<dbReference type="InterPro" id="IPR000551">
    <property type="entry name" value="MerR-type_HTH_dom"/>
</dbReference>
<gene>
    <name evidence="6" type="ORF">NV381_37765</name>
</gene>
<dbReference type="Gene3D" id="1.10.1660.10">
    <property type="match status" value="1"/>
</dbReference>
<dbReference type="InterPro" id="IPR036244">
    <property type="entry name" value="TipA-like_antibiotic-bd"/>
</dbReference>
<dbReference type="EMBL" id="JANQBD010000062">
    <property type="protein sequence ID" value="MCR8636918.1"/>
    <property type="molecule type" value="Genomic_DNA"/>
</dbReference>
<dbReference type="Proteomes" id="UP001300012">
    <property type="component" value="Unassembled WGS sequence"/>
</dbReference>
<dbReference type="PANTHER" id="PTHR30204:SF90">
    <property type="entry name" value="HTH-TYPE TRANSCRIPTIONAL ACTIVATOR MTA"/>
    <property type="match status" value="1"/>
</dbReference>
<keyword evidence="2" id="KW-0238">DNA-binding</keyword>
<dbReference type="SMART" id="SM00422">
    <property type="entry name" value="HTH_MERR"/>
    <property type="match status" value="1"/>
</dbReference>
<feature type="domain" description="HTH merR-type" evidence="5">
    <location>
        <begin position="2"/>
        <end position="71"/>
    </location>
</feature>
<dbReference type="SUPFAM" id="SSF46955">
    <property type="entry name" value="Putative DNA-binding domain"/>
    <property type="match status" value="1"/>
</dbReference>
<name>A0ABT1YVF5_9BACL</name>
<accession>A0ABT1YVF5</accession>
<evidence type="ECO:0000256" key="1">
    <source>
        <dbReference type="ARBA" id="ARBA00023015"/>
    </source>
</evidence>
<dbReference type="Gene3D" id="1.10.490.50">
    <property type="entry name" value="Antibiotic binding domain of TipA-like multidrug resistance regulators"/>
    <property type="match status" value="1"/>
</dbReference>
<proteinExistence type="predicted"/>
<dbReference type="InterPro" id="IPR047057">
    <property type="entry name" value="MerR_fam"/>
</dbReference>
<organism evidence="6 7">
    <name type="scientific">Paenibacillus radicis</name>
    <name type="common">ex Xue et al. 2023</name>
    <dbReference type="NCBI Taxonomy" id="2972489"/>
    <lineage>
        <taxon>Bacteria</taxon>
        <taxon>Bacillati</taxon>
        <taxon>Bacillota</taxon>
        <taxon>Bacilli</taxon>
        <taxon>Bacillales</taxon>
        <taxon>Paenibacillaceae</taxon>
        <taxon>Paenibacillus</taxon>
    </lineage>
</organism>
<dbReference type="InterPro" id="IPR012925">
    <property type="entry name" value="TipAS_dom"/>
</dbReference>
<dbReference type="PANTHER" id="PTHR30204">
    <property type="entry name" value="REDOX-CYCLING DRUG-SENSING TRANSCRIPTIONAL ACTIVATOR SOXR"/>
    <property type="match status" value="1"/>
</dbReference>
<evidence type="ECO:0000313" key="7">
    <source>
        <dbReference type="Proteomes" id="UP001300012"/>
    </source>
</evidence>
<sequence>MLYTVKEISAITKVTIKTLHHYHKIGLLMPNKVSDAGYRLYGIKELERLQQILFYRELDFSLEQIKDILEKEPRRLLILSDQKELLSTRMKRMERLIQTLDKSIDATSKGGVMKMSDMFKGFATEQQWLDAMDEQNQHLKEKYDYDMLENNPVVLESMNEMAIEAKSFMDSMAKALQNGLRVDDETVQSLIDEHIEFLTHHGHEINRVSFAEQTRFFLTDDFHRNMLESQQTGLAYYLSVAASEQASTL</sequence>
<evidence type="ECO:0000256" key="2">
    <source>
        <dbReference type="ARBA" id="ARBA00023125"/>
    </source>
</evidence>
<dbReference type="SUPFAM" id="SSF89082">
    <property type="entry name" value="Antibiotic binding domain of TipA-like multidrug resistance regulators"/>
    <property type="match status" value="1"/>
</dbReference>
<evidence type="ECO:0000313" key="6">
    <source>
        <dbReference type="EMBL" id="MCR8636918.1"/>
    </source>
</evidence>
<dbReference type="Pfam" id="PF13411">
    <property type="entry name" value="MerR_1"/>
    <property type="match status" value="1"/>
</dbReference>
<keyword evidence="1" id="KW-0805">Transcription regulation</keyword>
<keyword evidence="3" id="KW-0010">Activator</keyword>
<evidence type="ECO:0000256" key="4">
    <source>
        <dbReference type="ARBA" id="ARBA00023163"/>
    </source>
</evidence>
<protein>
    <submittedName>
        <fullName evidence="6">MerR family transcriptional regulator</fullName>
    </submittedName>
</protein>
<keyword evidence="7" id="KW-1185">Reference proteome</keyword>
<dbReference type="Pfam" id="PF07739">
    <property type="entry name" value="TipAS"/>
    <property type="match status" value="1"/>
</dbReference>
<dbReference type="InterPro" id="IPR009061">
    <property type="entry name" value="DNA-bd_dom_put_sf"/>
</dbReference>
<dbReference type="PROSITE" id="PS50937">
    <property type="entry name" value="HTH_MERR_2"/>
    <property type="match status" value="1"/>
</dbReference>
<evidence type="ECO:0000256" key="3">
    <source>
        <dbReference type="ARBA" id="ARBA00023159"/>
    </source>
</evidence>
<keyword evidence="4" id="KW-0804">Transcription</keyword>